<feature type="compositionally biased region" description="Polar residues" evidence="1">
    <location>
        <begin position="32"/>
        <end position="62"/>
    </location>
</feature>
<reference evidence="2 3" key="1">
    <citation type="journal article" date="2018" name="Nat. Ecol. Evol.">
        <title>Pezizomycetes genomes reveal the molecular basis of ectomycorrhizal truffle lifestyle.</title>
        <authorList>
            <person name="Murat C."/>
            <person name="Payen T."/>
            <person name="Noel B."/>
            <person name="Kuo A."/>
            <person name="Morin E."/>
            <person name="Chen J."/>
            <person name="Kohler A."/>
            <person name="Krizsan K."/>
            <person name="Balestrini R."/>
            <person name="Da Silva C."/>
            <person name="Montanini B."/>
            <person name="Hainaut M."/>
            <person name="Levati E."/>
            <person name="Barry K.W."/>
            <person name="Belfiori B."/>
            <person name="Cichocki N."/>
            <person name="Clum A."/>
            <person name="Dockter R.B."/>
            <person name="Fauchery L."/>
            <person name="Guy J."/>
            <person name="Iotti M."/>
            <person name="Le Tacon F."/>
            <person name="Lindquist E.A."/>
            <person name="Lipzen A."/>
            <person name="Malagnac F."/>
            <person name="Mello A."/>
            <person name="Molinier V."/>
            <person name="Miyauchi S."/>
            <person name="Poulain J."/>
            <person name="Riccioni C."/>
            <person name="Rubini A."/>
            <person name="Sitrit Y."/>
            <person name="Splivallo R."/>
            <person name="Traeger S."/>
            <person name="Wang M."/>
            <person name="Zifcakova L."/>
            <person name="Wipf D."/>
            <person name="Zambonelli A."/>
            <person name="Paolocci F."/>
            <person name="Nowrousian M."/>
            <person name="Ottonello S."/>
            <person name="Baldrian P."/>
            <person name="Spatafora J.W."/>
            <person name="Henrissat B."/>
            <person name="Nagy L.G."/>
            <person name="Aury J.M."/>
            <person name="Wincker P."/>
            <person name="Grigoriev I.V."/>
            <person name="Bonfante P."/>
            <person name="Martin F.M."/>
        </authorList>
    </citation>
    <scope>NUCLEOTIDE SEQUENCE [LARGE SCALE GENOMIC DNA]</scope>
    <source>
        <strain evidence="2 3">RN42</strain>
    </source>
</reference>
<evidence type="ECO:0000313" key="2">
    <source>
        <dbReference type="EMBL" id="RPA83137.1"/>
    </source>
</evidence>
<accession>A0A3N4ICG8</accession>
<gene>
    <name evidence="2" type="ORF">BJ508DRAFT_324730</name>
</gene>
<protein>
    <submittedName>
        <fullName evidence="2">Uncharacterized protein</fullName>
    </submittedName>
</protein>
<sequence length="240" mass="25420">MDSSSTETSPLIPSAGLASAISSTLAKVDGRNGQTSTTPKSIFTTPTRATPTLMFNTPTTPKSIYGTPPGSPTSPNLVSPTPSRPTPAISSPHLTNAASNRPPPPPNTPISPTSPTQPLNLTLHTLSLSTPHEEDWWTLSAPSNTPRPSAHVSITSIAYRTASLDLPTTDKIAHELFKAGSEARYCLSLFIHAEEKRTGCRLEVLYLKAVPAVVGGKEMGWAKGLFVVLGKRKAGVPMYQ</sequence>
<feature type="compositionally biased region" description="Low complexity" evidence="1">
    <location>
        <begin position="110"/>
        <end position="120"/>
    </location>
</feature>
<feature type="region of interest" description="Disordered" evidence="1">
    <location>
        <begin position="27"/>
        <end position="120"/>
    </location>
</feature>
<organism evidence="2 3">
    <name type="scientific">Ascobolus immersus RN42</name>
    <dbReference type="NCBI Taxonomy" id="1160509"/>
    <lineage>
        <taxon>Eukaryota</taxon>
        <taxon>Fungi</taxon>
        <taxon>Dikarya</taxon>
        <taxon>Ascomycota</taxon>
        <taxon>Pezizomycotina</taxon>
        <taxon>Pezizomycetes</taxon>
        <taxon>Pezizales</taxon>
        <taxon>Ascobolaceae</taxon>
        <taxon>Ascobolus</taxon>
    </lineage>
</organism>
<evidence type="ECO:0000256" key="1">
    <source>
        <dbReference type="SAM" id="MobiDB-lite"/>
    </source>
</evidence>
<name>A0A3N4ICG8_ASCIM</name>
<dbReference type="AlphaFoldDB" id="A0A3N4ICG8"/>
<proteinExistence type="predicted"/>
<dbReference type="Proteomes" id="UP000275078">
    <property type="component" value="Unassembled WGS sequence"/>
</dbReference>
<evidence type="ECO:0000313" key="3">
    <source>
        <dbReference type="Proteomes" id="UP000275078"/>
    </source>
</evidence>
<keyword evidence="3" id="KW-1185">Reference proteome</keyword>
<dbReference type="EMBL" id="ML119666">
    <property type="protein sequence ID" value="RPA83137.1"/>
    <property type="molecule type" value="Genomic_DNA"/>
</dbReference>